<dbReference type="SUPFAM" id="SSF53098">
    <property type="entry name" value="Ribonuclease H-like"/>
    <property type="match status" value="1"/>
</dbReference>
<accession>U9UQJ1</accession>
<evidence type="ECO:0000313" key="1">
    <source>
        <dbReference type="EMBL" id="ESA22674.1"/>
    </source>
</evidence>
<dbReference type="InterPro" id="IPR036397">
    <property type="entry name" value="RNaseH_sf"/>
</dbReference>
<gene>
    <name evidence="1" type="ORF">GLOINDRAFT_1738</name>
</gene>
<dbReference type="HOGENOM" id="CLU_3033508_0_0_1"/>
<organism evidence="1">
    <name type="scientific">Rhizophagus irregularis (strain DAOM 181602 / DAOM 197198 / MUCL 43194)</name>
    <name type="common">Arbuscular mycorrhizal fungus</name>
    <name type="synonym">Glomus intraradices</name>
    <dbReference type="NCBI Taxonomy" id="747089"/>
    <lineage>
        <taxon>Eukaryota</taxon>
        <taxon>Fungi</taxon>
        <taxon>Fungi incertae sedis</taxon>
        <taxon>Mucoromycota</taxon>
        <taxon>Glomeromycotina</taxon>
        <taxon>Glomeromycetes</taxon>
        <taxon>Glomerales</taxon>
        <taxon>Glomeraceae</taxon>
        <taxon>Rhizophagus</taxon>
    </lineage>
</organism>
<reference evidence="1" key="1">
    <citation type="submission" date="2013-07" db="EMBL/GenBank/DDBJ databases">
        <title>The genome of an arbuscular mycorrhizal fungus provides insights into the evolution of the oldest plant symbiosis.</title>
        <authorList>
            <consortium name="DOE Joint Genome Institute"/>
            <person name="Tisserant E."/>
            <person name="Malbreil M."/>
            <person name="Kuo A."/>
            <person name="Kohler A."/>
            <person name="Symeonidi A."/>
            <person name="Balestrini R."/>
            <person name="Charron P."/>
            <person name="Duensing N."/>
            <person name="Frei-dit-Frey N."/>
            <person name="Gianinazzi-Pearson V."/>
            <person name="Gilbert B."/>
            <person name="Handa Y."/>
            <person name="Hijri M."/>
            <person name="Kaul R."/>
            <person name="Kawaguchi M."/>
            <person name="Krajinski F."/>
            <person name="Lammers P."/>
            <person name="Lapierre D."/>
            <person name="Masclaux F.G."/>
            <person name="Murat C."/>
            <person name="Morin E."/>
            <person name="Ndikumana S."/>
            <person name="Pagni M."/>
            <person name="Petitpierre D."/>
            <person name="Requena N."/>
            <person name="Rosikiewicz P."/>
            <person name="Riley R."/>
            <person name="Saito K."/>
            <person name="San Clemente H."/>
            <person name="Shapiro H."/>
            <person name="van Tuinen D."/>
            <person name="Becard G."/>
            <person name="Bonfante P."/>
            <person name="Paszkowski U."/>
            <person name="Shachar-Hill Y."/>
            <person name="Young J.P."/>
            <person name="Sanders I.R."/>
            <person name="Henrissat B."/>
            <person name="Rensing S.A."/>
            <person name="Grigoriev I.V."/>
            <person name="Corradi N."/>
            <person name="Roux C."/>
            <person name="Martin F."/>
        </authorList>
    </citation>
    <scope>NUCLEOTIDE SEQUENCE</scope>
    <source>
        <strain evidence="1">DAOM 197198</strain>
    </source>
</reference>
<protein>
    <submittedName>
        <fullName evidence="1">Uncharacterized protein</fullName>
    </submittedName>
</protein>
<dbReference type="STRING" id="747089.U9UQJ1"/>
<name>U9UQJ1_RHIID</name>
<dbReference type="Gene3D" id="3.30.420.10">
    <property type="entry name" value="Ribonuclease H-like superfamily/Ribonuclease H"/>
    <property type="match status" value="1"/>
</dbReference>
<dbReference type="InterPro" id="IPR012337">
    <property type="entry name" value="RNaseH-like_sf"/>
</dbReference>
<sequence>MISRVIVKHLEIKLIKIKGHLGIKGNEEADRMTKNDTENLICIIINNSQQKNLKYDLY</sequence>
<dbReference type="GO" id="GO:0003676">
    <property type="term" value="F:nucleic acid binding"/>
    <property type="evidence" value="ECO:0007669"/>
    <property type="project" value="InterPro"/>
</dbReference>
<dbReference type="EMBL" id="KI275378">
    <property type="protein sequence ID" value="ESA22674.1"/>
    <property type="molecule type" value="Genomic_DNA"/>
</dbReference>
<dbReference type="AlphaFoldDB" id="U9UQJ1"/>
<proteinExistence type="predicted"/>